<dbReference type="PANTHER" id="PTHR30461:SF23">
    <property type="entry name" value="DNA RECOMBINASE-RELATED"/>
    <property type="match status" value="1"/>
</dbReference>
<organism evidence="3 4">
    <name type="scientific">Bacillus bingmayongensis</name>
    <dbReference type="NCBI Taxonomy" id="1150157"/>
    <lineage>
        <taxon>Bacteria</taxon>
        <taxon>Bacillati</taxon>
        <taxon>Bacillota</taxon>
        <taxon>Bacilli</taxon>
        <taxon>Bacillales</taxon>
        <taxon>Bacillaceae</taxon>
        <taxon>Bacillus</taxon>
    </lineage>
</organism>
<evidence type="ECO:0000313" key="4">
    <source>
        <dbReference type="Proteomes" id="UP001291930"/>
    </source>
</evidence>
<feature type="domain" description="Recombinase" evidence="2">
    <location>
        <begin position="157"/>
        <end position="264"/>
    </location>
</feature>
<dbReference type="SMART" id="SM00857">
    <property type="entry name" value="Resolvase"/>
    <property type="match status" value="1"/>
</dbReference>
<dbReference type="InterPro" id="IPR006119">
    <property type="entry name" value="Resolv_N"/>
</dbReference>
<dbReference type="RefSeq" id="WP_374217350.1">
    <property type="nucleotide sequence ID" value="NZ_JAXOVW010000012.1"/>
</dbReference>
<dbReference type="SUPFAM" id="SSF53041">
    <property type="entry name" value="Resolvase-like"/>
    <property type="match status" value="1"/>
</dbReference>
<gene>
    <name evidence="3" type="ORF">U2I54_08145</name>
</gene>
<evidence type="ECO:0000259" key="2">
    <source>
        <dbReference type="PROSITE" id="PS51737"/>
    </source>
</evidence>
<dbReference type="Proteomes" id="UP001291930">
    <property type="component" value="Unassembled WGS sequence"/>
</dbReference>
<evidence type="ECO:0000259" key="1">
    <source>
        <dbReference type="PROSITE" id="PS51736"/>
    </source>
</evidence>
<dbReference type="EMBL" id="JAXOVW010000012">
    <property type="protein sequence ID" value="MDZ5607068.1"/>
    <property type="molecule type" value="Genomic_DNA"/>
</dbReference>
<dbReference type="Gene3D" id="3.90.1750.20">
    <property type="entry name" value="Putative Large Serine Recombinase, Chain B, Domain 2"/>
    <property type="match status" value="1"/>
</dbReference>
<reference evidence="4" key="1">
    <citation type="submission" date="2023-11" db="EMBL/GenBank/DDBJ databases">
        <title>Genome Sequence of Bacillus pseudomycoides stain BUPM19.</title>
        <authorList>
            <person name="Farhat A."/>
        </authorList>
    </citation>
    <scope>NUCLEOTIDE SEQUENCE [LARGE SCALE GENOMIC DNA]</scope>
    <source>
        <strain evidence="4">BUPM19</strain>
    </source>
</reference>
<dbReference type="PROSITE" id="PS51736">
    <property type="entry name" value="RECOMBINASES_3"/>
    <property type="match status" value="1"/>
</dbReference>
<keyword evidence="4" id="KW-1185">Reference proteome</keyword>
<dbReference type="InterPro" id="IPR050639">
    <property type="entry name" value="SSR_resolvase"/>
</dbReference>
<dbReference type="InterPro" id="IPR025827">
    <property type="entry name" value="Zn_ribbon_recom_dom"/>
</dbReference>
<dbReference type="Pfam" id="PF07508">
    <property type="entry name" value="Recombinase"/>
    <property type="match status" value="1"/>
</dbReference>
<protein>
    <submittedName>
        <fullName evidence="3">Recombinase family protein</fullName>
    </submittedName>
</protein>
<dbReference type="PROSITE" id="PS51737">
    <property type="entry name" value="RECOMBINASE_DNA_BIND"/>
    <property type="match status" value="1"/>
</dbReference>
<dbReference type="Pfam" id="PF00239">
    <property type="entry name" value="Resolvase"/>
    <property type="match status" value="1"/>
</dbReference>
<dbReference type="PANTHER" id="PTHR30461">
    <property type="entry name" value="DNA-INVERTASE FROM LAMBDOID PROPHAGE"/>
    <property type="match status" value="1"/>
</dbReference>
<dbReference type="InterPro" id="IPR038109">
    <property type="entry name" value="DNA_bind_recomb_sf"/>
</dbReference>
<dbReference type="Pfam" id="PF13408">
    <property type="entry name" value="Zn_ribbon_recom"/>
    <property type="match status" value="1"/>
</dbReference>
<dbReference type="InterPro" id="IPR036162">
    <property type="entry name" value="Resolvase-like_N_sf"/>
</dbReference>
<dbReference type="InterPro" id="IPR011109">
    <property type="entry name" value="DNA_bind_recombinase_dom"/>
</dbReference>
<feature type="domain" description="Resolvase/invertase-type recombinase catalytic" evidence="1">
    <location>
        <begin position="2"/>
        <end position="149"/>
    </location>
</feature>
<dbReference type="CDD" id="cd00338">
    <property type="entry name" value="Ser_Recombinase"/>
    <property type="match status" value="1"/>
</dbReference>
<sequence>MKCVIYRRVSTDMQVEEGISLDMQKLRLEQYAKSQGWIVVNDYCDEGYSAKNTERPAFQQMIKDMKKHQYDIILVYRLDRFTRSVMDLHALLKTMDEYNVKFKSSTEVFDTTTATGRMFITLVATLAQWERETIAERVRDSMQKKAELGLRNGAKSPMGYNQKDGNLYINHEEAEIVKYIFESYKTKGVISIVKSLNSRGIKTKQGKTFNYDAVRYIINNPIYIGKIRWGEDILTDIAQKDFETFIDKDTWYTIQQIQNSRKIGKVRLQNYFVFSNVLKCARCGKHFLGSKQVRTNDRIVMNYRCSSRHHKGTCDMPQIPEEVLEKEFLNLLNGVIVDLDTTVEQPVELSNLQEQYNKIQNKKDRIKYLFKEGDIPKLEYKRDMLSLTQEENVIQQQLANIEDAVAPYEIKELLTRLKDEWYHLSNESKKAAVNSVVDHISVNVIKPARSGKNPIPPEIKVTDFQIK</sequence>
<evidence type="ECO:0000313" key="3">
    <source>
        <dbReference type="EMBL" id="MDZ5607068.1"/>
    </source>
</evidence>
<comment type="caution">
    <text evidence="3">The sequence shown here is derived from an EMBL/GenBank/DDBJ whole genome shotgun (WGS) entry which is preliminary data.</text>
</comment>
<name>A0ABU5JUF0_9BACI</name>
<proteinExistence type="predicted"/>
<dbReference type="Gene3D" id="3.40.50.1390">
    <property type="entry name" value="Resolvase, N-terminal catalytic domain"/>
    <property type="match status" value="1"/>
</dbReference>
<accession>A0ABU5JUF0</accession>